<dbReference type="InterPro" id="IPR028082">
    <property type="entry name" value="Peripla_BP_I"/>
</dbReference>
<dbReference type="Proteomes" id="UP000245765">
    <property type="component" value="Unassembled WGS sequence"/>
</dbReference>
<evidence type="ECO:0000259" key="4">
    <source>
        <dbReference type="PROSITE" id="PS50932"/>
    </source>
</evidence>
<comment type="caution">
    <text evidence="5">The sequence shown here is derived from an EMBL/GenBank/DDBJ whole genome shotgun (WGS) entry which is preliminary data.</text>
</comment>
<accession>A0A317FHJ1</accession>
<feature type="domain" description="HTH lacI-type" evidence="4">
    <location>
        <begin position="2"/>
        <end position="56"/>
    </location>
</feature>
<organism evidence="5 6">
    <name type="scientific">Falsiroseomonas bella</name>
    <dbReference type="NCBI Taxonomy" id="2184016"/>
    <lineage>
        <taxon>Bacteria</taxon>
        <taxon>Pseudomonadati</taxon>
        <taxon>Pseudomonadota</taxon>
        <taxon>Alphaproteobacteria</taxon>
        <taxon>Acetobacterales</taxon>
        <taxon>Roseomonadaceae</taxon>
        <taxon>Falsiroseomonas</taxon>
    </lineage>
</organism>
<evidence type="ECO:0000313" key="6">
    <source>
        <dbReference type="Proteomes" id="UP000245765"/>
    </source>
</evidence>
<evidence type="ECO:0000313" key="5">
    <source>
        <dbReference type="EMBL" id="PWS38063.1"/>
    </source>
</evidence>
<dbReference type="Gene3D" id="3.40.50.2300">
    <property type="match status" value="2"/>
</dbReference>
<dbReference type="EMBL" id="QGNA01000001">
    <property type="protein sequence ID" value="PWS38063.1"/>
    <property type="molecule type" value="Genomic_DNA"/>
</dbReference>
<reference evidence="6" key="1">
    <citation type="submission" date="2018-05" db="EMBL/GenBank/DDBJ databases">
        <authorList>
            <person name="Du Z."/>
            <person name="Wang X."/>
        </authorList>
    </citation>
    <scope>NUCLEOTIDE SEQUENCE [LARGE SCALE GENOMIC DNA]</scope>
    <source>
        <strain evidence="6">CQN31</strain>
    </source>
</reference>
<dbReference type="RefSeq" id="WP_109868685.1">
    <property type="nucleotide sequence ID" value="NZ_QGNA01000001.1"/>
</dbReference>
<dbReference type="PROSITE" id="PS50932">
    <property type="entry name" value="HTH_LACI_2"/>
    <property type="match status" value="1"/>
</dbReference>
<dbReference type="InterPro" id="IPR010982">
    <property type="entry name" value="Lambda_DNA-bd_dom_sf"/>
</dbReference>
<dbReference type="PANTHER" id="PTHR30146:SF155">
    <property type="entry name" value="ALANINE RACEMASE"/>
    <property type="match status" value="1"/>
</dbReference>
<keyword evidence="6" id="KW-1185">Reference proteome</keyword>
<dbReference type="GO" id="GO:0000976">
    <property type="term" value="F:transcription cis-regulatory region binding"/>
    <property type="evidence" value="ECO:0007669"/>
    <property type="project" value="TreeGrafter"/>
</dbReference>
<dbReference type="SMART" id="SM00354">
    <property type="entry name" value="HTH_LACI"/>
    <property type="match status" value="1"/>
</dbReference>
<protein>
    <submittedName>
        <fullName evidence="5">LacI family transcriptional regulator</fullName>
    </submittedName>
</protein>
<dbReference type="Pfam" id="PF00356">
    <property type="entry name" value="LacI"/>
    <property type="match status" value="1"/>
</dbReference>
<keyword evidence="2" id="KW-0238">DNA-binding</keyword>
<dbReference type="SUPFAM" id="SSF47413">
    <property type="entry name" value="lambda repressor-like DNA-binding domains"/>
    <property type="match status" value="1"/>
</dbReference>
<dbReference type="InterPro" id="IPR046335">
    <property type="entry name" value="LacI/GalR-like_sensor"/>
</dbReference>
<evidence type="ECO:0000256" key="3">
    <source>
        <dbReference type="ARBA" id="ARBA00023163"/>
    </source>
</evidence>
<keyword evidence="3" id="KW-0804">Transcription</keyword>
<dbReference type="GO" id="GO:0003700">
    <property type="term" value="F:DNA-binding transcription factor activity"/>
    <property type="evidence" value="ECO:0007669"/>
    <property type="project" value="TreeGrafter"/>
</dbReference>
<sequence length="340" mass="35914">MTRLRDLAQELGLSATTVSRALDGYPDVAEATRARVMAAARRVGYLPDPAARRLRRGRADTVAALIPGGPGVELTALLHALGTCSATLAEGGLDLMLVPARDEAEERRRLARLVARREADAFVILRTRREDARVDWLLEQGVPFVTHGRTARAAEHPHIDGDAFAGFRDALRHLAARGHRRIAHVAAPDSFMFGHLRRLGAMAGATEAGIALSLAEATPDAAGGHAAVRRLLQQGPPPTALLCATDAIAIGAAHALREAGLRPGHDVALWGHDNIPAGTFLDPPLASMEIADPDIGAHLARLLLAVLGGADPATLGTVLPLRHIPRASLDATLTTQEETP</sequence>
<name>A0A317FHJ1_9PROT</name>
<dbReference type="Pfam" id="PF13377">
    <property type="entry name" value="Peripla_BP_3"/>
    <property type="match status" value="1"/>
</dbReference>
<dbReference type="PANTHER" id="PTHR30146">
    <property type="entry name" value="LACI-RELATED TRANSCRIPTIONAL REPRESSOR"/>
    <property type="match status" value="1"/>
</dbReference>
<dbReference type="AlphaFoldDB" id="A0A317FHJ1"/>
<dbReference type="OrthoDB" id="7170131at2"/>
<dbReference type="Gene3D" id="1.10.260.40">
    <property type="entry name" value="lambda repressor-like DNA-binding domains"/>
    <property type="match status" value="1"/>
</dbReference>
<gene>
    <name evidence="5" type="ORF">DFH01_01790</name>
</gene>
<dbReference type="InterPro" id="IPR000843">
    <property type="entry name" value="HTH_LacI"/>
</dbReference>
<dbReference type="SUPFAM" id="SSF53822">
    <property type="entry name" value="Periplasmic binding protein-like I"/>
    <property type="match status" value="1"/>
</dbReference>
<proteinExistence type="predicted"/>
<keyword evidence="1" id="KW-0805">Transcription regulation</keyword>
<evidence type="ECO:0000256" key="1">
    <source>
        <dbReference type="ARBA" id="ARBA00023015"/>
    </source>
</evidence>
<evidence type="ECO:0000256" key="2">
    <source>
        <dbReference type="ARBA" id="ARBA00023125"/>
    </source>
</evidence>